<dbReference type="Proteomes" id="UP000480350">
    <property type="component" value="Unassembled WGS sequence"/>
</dbReference>
<reference evidence="3 4" key="2">
    <citation type="submission" date="2020-03" db="EMBL/GenBank/DDBJ databases">
        <title>Kangsaoukella pontilimi gen. nov., sp. nov., a new member of the family Rhodobacteraceae isolated from a tidal mudflat.</title>
        <authorList>
            <person name="Kim I.S."/>
        </authorList>
    </citation>
    <scope>NUCLEOTIDE SEQUENCE [LARGE SCALE GENOMIC DNA]</scope>
    <source>
        <strain evidence="3 4">GH1-50</strain>
    </source>
</reference>
<dbReference type="RefSeq" id="WP_160762264.1">
    <property type="nucleotide sequence ID" value="NZ_WUPT01000001.1"/>
</dbReference>
<keyword evidence="4" id="KW-1185">Reference proteome</keyword>
<feature type="coiled-coil region" evidence="1">
    <location>
        <begin position="70"/>
        <end position="97"/>
    </location>
</feature>
<keyword evidence="2" id="KW-0472">Membrane</keyword>
<sequence>MSAPGMPEKPHRRWMWPLLVVSLALNLLVAGVIIGALMRGDGERPPGAARSLIGEPFVRALDEDDRRAFLREMVGNRDRLRANRADLRARLEALLSAIAAEDFDRARVAAILAEQRQLAVRRQDIGETLLLDRLEGMSVEERRGYAERLERAFRRRPRD</sequence>
<gene>
    <name evidence="3" type="ORF">GQ651_00505</name>
</gene>
<reference evidence="3 4" key="1">
    <citation type="submission" date="2019-12" db="EMBL/GenBank/DDBJ databases">
        <authorList>
            <person name="Lee S.D."/>
        </authorList>
    </citation>
    <scope>NUCLEOTIDE SEQUENCE [LARGE SCALE GENOMIC DNA]</scope>
    <source>
        <strain evidence="3 4">GH1-50</strain>
    </source>
</reference>
<keyword evidence="1" id="KW-0175">Coiled coil</keyword>
<accession>A0A7C9MHQ5</accession>
<dbReference type="Pfam" id="PF13801">
    <property type="entry name" value="Metal_resist"/>
    <property type="match status" value="1"/>
</dbReference>
<keyword evidence="2" id="KW-0812">Transmembrane</keyword>
<evidence type="ECO:0000256" key="1">
    <source>
        <dbReference type="SAM" id="Coils"/>
    </source>
</evidence>
<evidence type="ECO:0000313" key="4">
    <source>
        <dbReference type="Proteomes" id="UP000480350"/>
    </source>
</evidence>
<organism evidence="3 4">
    <name type="scientific">Kangsaoukella pontilimi</name>
    <dbReference type="NCBI Taxonomy" id="2691042"/>
    <lineage>
        <taxon>Bacteria</taxon>
        <taxon>Pseudomonadati</taxon>
        <taxon>Pseudomonadota</taxon>
        <taxon>Alphaproteobacteria</taxon>
        <taxon>Rhodobacterales</taxon>
        <taxon>Paracoccaceae</taxon>
        <taxon>Kangsaoukella</taxon>
    </lineage>
</organism>
<comment type="caution">
    <text evidence="3">The sequence shown here is derived from an EMBL/GenBank/DDBJ whole genome shotgun (WGS) entry which is preliminary data.</text>
</comment>
<keyword evidence="2" id="KW-1133">Transmembrane helix</keyword>
<proteinExistence type="predicted"/>
<name>A0A7C9MHQ5_9RHOB</name>
<feature type="transmembrane region" description="Helical" evidence="2">
    <location>
        <begin position="14"/>
        <end position="37"/>
    </location>
</feature>
<dbReference type="AlphaFoldDB" id="A0A7C9MHQ5"/>
<protein>
    <submittedName>
        <fullName evidence="3">Periplasmic heavy metal sensor</fullName>
    </submittedName>
</protein>
<dbReference type="InterPro" id="IPR025961">
    <property type="entry name" value="Metal_resist"/>
</dbReference>
<dbReference type="EMBL" id="WUPT01000001">
    <property type="protein sequence ID" value="MXQ06315.1"/>
    <property type="molecule type" value="Genomic_DNA"/>
</dbReference>
<evidence type="ECO:0000256" key="2">
    <source>
        <dbReference type="SAM" id="Phobius"/>
    </source>
</evidence>
<evidence type="ECO:0000313" key="3">
    <source>
        <dbReference type="EMBL" id="MXQ06315.1"/>
    </source>
</evidence>